<dbReference type="Proteomes" id="UP000297014">
    <property type="component" value="Unassembled WGS sequence"/>
</dbReference>
<gene>
    <name evidence="2" type="ORF">AJ85_16650</name>
    <name evidence="1" type="ORF">BALCAV_0210885</name>
</gene>
<dbReference type="AlphaFoldDB" id="A0A094WMY1"/>
<evidence type="ECO:0000313" key="3">
    <source>
        <dbReference type="Proteomes" id="UP000002754"/>
    </source>
</evidence>
<name>A0A094WMY1_ALKAL</name>
<dbReference type="EMBL" id="ALPT02000032">
    <property type="protein sequence ID" value="KGA97308.1"/>
    <property type="molecule type" value="Genomic_DNA"/>
</dbReference>
<evidence type="ECO:0000313" key="2">
    <source>
        <dbReference type="EMBL" id="THG92146.1"/>
    </source>
</evidence>
<keyword evidence="3" id="KW-1185">Reference proteome</keyword>
<reference evidence="2 4" key="2">
    <citation type="submission" date="2014-01" db="EMBL/GenBank/DDBJ databases">
        <title>Draft genome sequencing of Bacillus alcalophilus CGMCC 1.3604.</title>
        <authorList>
            <person name="Yang J."/>
            <person name="Diao L."/>
            <person name="Yang S."/>
        </authorList>
    </citation>
    <scope>NUCLEOTIDE SEQUENCE [LARGE SCALE GENOMIC DNA]</scope>
    <source>
        <strain evidence="2 4">CGMCC 1.3604</strain>
    </source>
</reference>
<evidence type="ECO:0000313" key="1">
    <source>
        <dbReference type="EMBL" id="KGA97308.1"/>
    </source>
</evidence>
<dbReference type="Proteomes" id="UP000002754">
    <property type="component" value="Unassembled WGS sequence"/>
</dbReference>
<proteinExistence type="predicted"/>
<protein>
    <recommendedName>
        <fullName evidence="5">BclA C-terminal domain-containing protein</fullName>
    </recommendedName>
</protein>
<dbReference type="EMBL" id="JALP01000018">
    <property type="protein sequence ID" value="THG92146.1"/>
    <property type="molecule type" value="Genomic_DNA"/>
</dbReference>
<dbReference type="eggNOG" id="ENOG5030DWF">
    <property type="taxonomic scope" value="Bacteria"/>
</dbReference>
<dbReference type="OrthoDB" id="9954178at2"/>
<evidence type="ECO:0000313" key="4">
    <source>
        <dbReference type="Proteomes" id="UP000297014"/>
    </source>
</evidence>
<organism evidence="1 3">
    <name type="scientific">Alkalihalobacillus alcalophilus ATCC 27647 = CGMCC 1.3604</name>
    <dbReference type="NCBI Taxonomy" id="1218173"/>
    <lineage>
        <taxon>Bacteria</taxon>
        <taxon>Bacillati</taxon>
        <taxon>Bacillota</taxon>
        <taxon>Bacilli</taxon>
        <taxon>Bacillales</taxon>
        <taxon>Bacillaceae</taxon>
        <taxon>Alkalihalobacillus</taxon>
    </lineage>
</organism>
<dbReference type="RefSeq" id="WP_003322129.1">
    <property type="nucleotide sequence ID" value="NZ_ALPT02000032.1"/>
</dbReference>
<reference evidence="1 3" key="1">
    <citation type="journal article" date="2014" name="Genome Announc.">
        <title>Draft Genome Sequence of Bacillus alcalophilus AV1934, a Classic Alkaliphile Isolated from Human Feces in 1934.</title>
        <authorList>
            <person name="Attie O."/>
            <person name="Jayaprakash A."/>
            <person name="Shah H."/>
            <person name="Paulsen I.T."/>
            <person name="Morino M."/>
            <person name="Takahashi Y."/>
            <person name="Narumi I."/>
            <person name="Sachidanandam R."/>
            <person name="Satoh K."/>
            <person name="Ito M."/>
            <person name="Krulwich T.A."/>
        </authorList>
    </citation>
    <scope>NUCLEOTIDE SEQUENCE [LARGE SCALE GENOMIC DNA]</scope>
    <source>
        <strain evidence="1 3">AV1934</strain>
    </source>
</reference>
<accession>A0A094WMY1</accession>
<evidence type="ECO:0008006" key="5">
    <source>
        <dbReference type="Google" id="ProtNLM"/>
    </source>
</evidence>
<comment type="caution">
    <text evidence="1">The sequence shown here is derived from an EMBL/GenBank/DDBJ whole genome shotgun (WGS) entry which is preliminary data.</text>
</comment>
<sequence length="178" mass="18969">MDCCSPRYFINDTGFLQACPKRKRKSFCQIVTPSFLFASNASQTVTLDTAELPVPLVLDENVTLRGFIASPDFTQFASQNSGIYNATYDLTIAATAGVGESVVVSILRNGEPIAGTEQTIVLAATPERVTLPNFPLSIFSGQVYSLAITPVTGAVLPITLEVTNASLYLNRIANLGGS</sequence>